<feature type="region of interest" description="Disordered" evidence="2">
    <location>
        <begin position="353"/>
        <end position="380"/>
    </location>
</feature>
<dbReference type="EMBL" id="CAJOBZ010000063">
    <property type="protein sequence ID" value="CAF4932478.1"/>
    <property type="molecule type" value="Genomic_DNA"/>
</dbReference>
<evidence type="ECO:0000313" key="4">
    <source>
        <dbReference type="Proteomes" id="UP000663880"/>
    </source>
</evidence>
<feature type="region of interest" description="Disordered" evidence="2">
    <location>
        <begin position="636"/>
        <end position="660"/>
    </location>
</feature>
<feature type="compositionally biased region" description="Basic and acidic residues" evidence="2">
    <location>
        <begin position="353"/>
        <end position="378"/>
    </location>
</feature>
<evidence type="ECO:0000256" key="2">
    <source>
        <dbReference type="SAM" id="MobiDB-lite"/>
    </source>
</evidence>
<keyword evidence="1" id="KW-0175">Coiled coil</keyword>
<evidence type="ECO:0000313" key="3">
    <source>
        <dbReference type="EMBL" id="CAF4932478.1"/>
    </source>
</evidence>
<gene>
    <name evidence="3" type="ORF">PMACD_LOCUS13977</name>
</gene>
<name>A0A821WY72_9NEOP</name>
<accession>A0A821WY72</accession>
<keyword evidence="4" id="KW-1185">Reference proteome</keyword>
<reference evidence="3" key="1">
    <citation type="submission" date="2021-02" db="EMBL/GenBank/DDBJ databases">
        <authorList>
            <person name="Steward A R."/>
        </authorList>
    </citation>
    <scope>NUCLEOTIDE SEQUENCE</scope>
</reference>
<proteinExistence type="predicted"/>
<organism evidence="3 4">
    <name type="scientific">Pieris macdunnoughi</name>
    <dbReference type="NCBI Taxonomy" id="345717"/>
    <lineage>
        <taxon>Eukaryota</taxon>
        <taxon>Metazoa</taxon>
        <taxon>Ecdysozoa</taxon>
        <taxon>Arthropoda</taxon>
        <taxon>Hexapoda</taxon>
        <taxon>Insecta</taxon>
        <taxon>Pterygota</taxon>
        <taxon>Neoptera</taxon>
        <taxon>Endopterygota</taxon>
        <taxon>Lepidoptera</taxon>
        <taxon>Glossata</taxon>
        <taxon>Ditrysia</taxon>
        <taxon>Papilionoidea</taxon>
        <taxon>Pieridae</taxon>
        <taxon>Pierinae</taxon>
        <taxon>Pieris</taxon>
    </lineage>
</organism>
<dbReference type="AlphaFoldDB" id="A0A821WY72"/>
<protein>
    <submittedName>
        <fullName evidence="3">Uncharacterized protein</fullName>
    </submittedName>
</protein>
<dbReference type="OrthoDB" id="7460358at2759"/>
<evidence type="ECO:0000256" key="1">
    <source>
        <dbReference type="SAM" id="Coils"/>
    </source>
</evidence>
<feature type="coiled-coil region" evidence="1">
    <location>
        <begin position="131"/>
        <end position="158"/>
    </location>
</feature>
<feature type="compositionally biased region" description="Polar residues" evidence="2">
    <location>
        <begin position="644"/>
        <end position="657"/>
    </location>
</feature>
<dbReference type="Proteomes" id="UP000663880">
    <property type="component" value="Unassembled WGS sequence"/>
</dbReference>
<sequence>MADKSIQNIRQIVDEHQSSVTLSKCCVKTQHFLLKKLKEQWKRQTVELNFIKKSNMRLEMEIKLDEQKRKSLHIALDTIKSANVEAEKEYLLIKKLRSDDAEHMKNRIIKYEKEWAVAQEKYENISYIKKYLDIKNKIQASQDNLKALLNQSNELSTQINKKRYEMAALDKERAIKLAQFIVIERPMFLKTLNENDARKRKLSVTNKQIMKEKKYVPSSALLKMNVDVKIPASTERPQISAGLLLPPIQIQSVDLDVLSVRLNQIKKIEMSKHNEIANIPVPKTIQKINTPHLKDDYISSYFDVCSLTKADKTDYSNKKRINILEDIKLNENETHDIIAKVSPSKLHDVNVIESKDSTRAADPKEKDFNGKKNSERLSQKTPIETGEIEEINLTASNSQAVVVLPPTQFMDLTQETKYTHTPEGGILKDGSSRQSQEKKVSFELKGNEPENMEVDSSLLNTSALSNNSYTNVKNMILKKNNLDSSPEFIYSKNTLQTKPKDNIVTSKFFKVEDQNVGETKEYENNNVHNNIIDKDKQNIPETTEYHPVGSTSQAGEAVRPIEGLLIAHSPHRLLESLDLSCTDNAEGDSDYLHGIDSSLLMSPKADDMQNNGDETNKSGGIFNFLAGIKRTEFSFLGSGDPNRETGTGSQENNNFTFSFGGETKKKGGLFSMFR</sequence>
<comment type="caution">
    <text evidence="3">The sequence shown here is derived from an EMBL/GenBank/DDBJ whole genome shotgun (WGS) entry which is preliminary data.</text>
</comment>